<dbReference type="GO" id="GO:0016020">
    <property type="term" value="C:membrane"/>
    <property type="evidence" value="ECO:0007669"/>
    <property type="project" value="TreeGrafter"/>
</dbReference>
<feature type="repeat" description="CHCR" evidence="5">
    <location>
        <begin position="583"/>
        <end position="744"/>
    </location>
</feature>
<dbReference type="GO" id="GO:0006914">
    <property type="term" value="P:autophagy"/>
    <property type="evidence" value="ECO:0007669"/>
    <property type="project" value="TreeGrafter"/>
</dbReference>
<dbReference type="InParanoid" id="A0A1X7V7T9"/>
<evidence type="ECO:0000259" key="6">
    <source>
        <dbReference type="PROSITE" id="PS50219"/>
    </source>
</evidence>
<dbReference type="InterPro" id="IPR001180">
    <property type="entry name" value="CNH_dom"/>
</dbReference>
<dbReference type="InterPro" id="IPR000547">
    <property type="entry name" value="Clathrin_H-chain/VPS_repeat"/>
</dbReference>
<gene>
    <name evidence="7" type="primary">100637077</name>
</gene>
<proteinExistence type="predicted"/>
<dbReference type="PANTHER" id="PTHR12894:SF27">
    <property type="entry name" value="TRANSFORMING GROWTH FACTOR-BETA RECEPTOR-ASSOCIATED PROTEIN 1"/>
    <property type="match status" value="1"/>
</dbReference>
<dbReference type="Proteomes" id="UP000007879">
    <property type="component" value="Unassembled WGS sequence"/>
</dbReference>
<dbReference type="AlphaFoldDB" id="A0A1X7V7T9"/>
<dbReference type="InterPro" id="IPR019452">
    <property type="entry name" value="VPS39/TGF_beta_rcpt-assoc_1"/>
</dbReference>
<name>A0A1X7V7T9_AMPQE</name>
<keyword evidence="2" id="KW-0813">Transport</keyword>
<dbReference type="OrthoDB" id="10258882at2759"/>
<dbReference type="GO" id="GO:0034058">
    <property type="term" value="P:endosomal vesicle fusion"/>
    <property type="evidence" value="ECO:0007669"/>
    <property type="project" value="TreeGrafter"/>
</dbReference>
<dbReference type="SUPFAM" id="SSF48371">
    <property type="entry name" value="ARM repeat"/>
    <property type="match status" value="1"/>
</dbReference>
<dbReference type="GO" id="GO:0005737">
    <property type="term" value="C:cytoplasm"/>
    <property type="evidence" value="ECO:0007669"/>
    <property type="project" value="UniProtKB-SubCell"/>
</dbReference>
<accession>A0A1X7V7T9</accession>
<dbReference type="InterPro" id="IPR032914">
    <property type="entry name" value="Vam6/VPS39/TRAP1"/>
</dbReference>
<dbReference type="PROSITE" id="PS50236">
    <property type="entry name" value="CHCR"/>
    <property type="match status" value="1"/>
</dbReference>
<reference evidence="8" key="1">
    <citation type="journal article" date="2010" name="Nature">
        <title>The Amphimedon queenslandica genome and the evolution of animal complexity.</title>
        <authorList>
            <person name="Srivastava M."/>
            <person name="Simakov O."/>
            <person name="Chapman J."/>
            <person name="Fahey B."/>
            <person name="Gauthier M.E."/>
            <person name="Mitros T."/>
            <person name="Richards G.S."/>
            <person name="Conaco C."/>
            <person name="Dacre M."/>
            <person name="Hellsten U."/>
            <person name="Larroux C."/>
            <person name="Putnam N.H."/>
            <person name="Stanke M."/>
            <person name="Adamska M."/>
            <person name="Darling A."/>
            <person name="Degnan S.M."/>
            <person name="Oakley T.H."/>
            <person name="Plachetzki D.C."/>
            <person name="Zhai Y."/>
            <person name="Adamski M."/>
            <person name="Calcino A."/>
            <person name="Cummins S.F."/>
            <person name="Goodstein D.M."/>
            <person name="Harris C."/>
            <person name="Jackson D.J."/>
            <person name="Leys S.P."/>
            <person name="Shu S."/>
            <person name="Woodcroft B.J."/>
            <person name="Vervoort M."/>
            <person name="Kosik K.S."/>
            <person name="Manning G."/>
            <person name="Degnan B.M."/>
            <person name="Rokhsar D.S."/>
        </authorList>
    </citation>
    <scope>NUCLEOTIDE SEQUENCE [LARGE SCALE GENOMIC DNA]</scope>
</reference>
<organism evidence="7">
    <name type="scientific">Amphimedon queenslandica</name>
    <name type="common">Sponge</name>
    <dbReference type="NCBI Taxonomy" id="400682"/>
    <lineage>
        <taxon>Eukaryota</taxon>
        <taxon>Metazoa</taxon>
        <taxon>Porifera</taxon>
        <taxon>Demospongiae</taxon>
        <taxon>Heteroscleromorpha</taxon>
        <taxon>Haplosclerida</taxon>
        <taxon>Niphatidae</taxon>
        <taxon>Amphimedon</taxon>
    </lineage>
</organism>
<feature type="domain" description="CNH" evidence="6">
    <location>
        <begin position="31"/>
        <end position="316"/>
    </location>
</feature>
<dbReference type="InterPro" id="IPR019453">
    <property type="entry name" value="VPS39/TGFA1_Znf"/>
</dbReference>
<evidence type="ECO:0000256" key="1">
    <source>
        <dbReference type="ARBA" id="ARBA00004496"/>
    </source>
</evidence>
<dbReference type="GO" id="GO:0006886">
    <property type="term" value="P:intracellular protein transport"/>
    <property type="evidence" value="ECO:0007669"/>
    <property type="project" value="UniProtKB-UniRule"/>
</dbReference>
<dbReference type="EnsemblMetazoa" id="Aqu2.1.35572_001">
    <property type="protein sequence ID" value="Aqu2.1.35572_001"/>
    <property type="gene ID" value="Aqu2.1.35572"/>
</dbReference>
<evidence type="ECO:0000256" key="3">
    <source>
        <dbReference type="ARBA" id="ARBA00022490"/>
    </source>
</evidence>
<dbReference type="InterPro" id="IPR016024">
    <property type="entry name" value="ARM-type_fold"/>
</dbReference>
<evidence type="ECO:0000256" key="2">
    <source>
        <dbReference type="ARBA" id="ARBA00022448"/>
    </source>
</evidence>
<dbReference type="PROSITE" id="PS50219">
    <property type="entry name" value="CNH"/>
    <property type="match status" value="1"/>
</dbReference>
<dbReference type="Pfam" id="PF10367">
    <property type="entry name" value="zf-Vps39_C"/>
    <property type="match status" value="1"/>
</dbReference>
<dbReference type="InterPro" id="IPR055358">
    <property type="entry name" value="CHCR"/>
</dbReference>
<keyword evidence="3" id="KW-0963">Cytoplasm</keyword>
<dbReference type="Pfam" id="PF00637">
    <property type="entry name" value="Clathrin"/>
    <property type="match status" value="1"/>
</dbReference>
<dbReference type="STRING" id="400682.A0A1X7V7T9"/>
<evidence type="ECO:0000256" key="4">
    <source>
        <dbReference type="ARBA" id="ARBA00022927"/>
    </source>
</evidence>
<dbReference type="EnsemblMetazoa" id="XM_019994926.1">
    <property type="protein sequence ID" value="XP_019850485.1"/>
    <property type="gene ID" value="LOC100637077"/>
</dbReference>
<comment type="subcellular location">
    <subcellularLocation>
        <location evidence="1">Cytoplasm</location>
    </subcellularLocation>
</comment>
<dbReference type="eggNOG" id="KOG2063">
    <property type="taxonomic scope" value="Eukaryota"/>
</dbReference>
<reference evidence="7" key="2">
    <citation type="submission" date="2017-05" db="UniProtKB">
        <authorList>
            <consortium name="EnsemblMetazoa"/>
        </authorList>
    </citation>
    <scope>IDENTIFICATION</scope>
</reference>
<keyword evidence="4" id="KW-0653">Protein transport</keyword>
<dbReference type="Pfam" id="PF10366">
    <property type="entry name" value="Vps39_1"/>
    <property type="match status" value="1"/>
</dbReference>
<keyword evidence="8" id="KW-1185">Reference proteome</keyword>
<protein>
    <recommendedName>
        <fullName evidence="6">CNH domain-containing protein</fullName>
    </recommendedName>
</protein>
<dbReference type="Pfam" id="PF00780">
    <property type="entry name" value="CNH"/>
    <property type="match status" value="1"/>
</dbReference>
<evidence type="ECO:0000256" key="5">
    <source>
        <dbReference type="PROSITE-ProRule" id="PRU01006"/>
    </source>
</evidence>
<evidence type="ECO:0000313" key="7">
    <source>
        <dbReference type="EnsemblMetazoa" id="Aqu2.1.35572_001"/>
    </source>
</evidence>
<evidence type="ECO:0000313" key="8">
    <source>
        <dbReference type="Proteomes" id="UP000007879"/>
    </source>
</evidence>
<dbReference type="PANTHER" id="PTHR12894">
    <property type="entry name" value="CNH DOMAIN CONTAINING"/>
    <property type="match status" value="1"/>
</dbReference>
<dbReference type="KEGG" id="aqu:100637077"/>
<sequence length="877" mass="99145">MSMSRGSSNSLVSAFSLIPVKENIIDHATRDKQVECVCVWQESLYIGTTDGLVMYIGLVETLSPLGKKIYQSKVKGKKQLDPDRKKTVQQLTVIPNANRLLALLDGTFYLLDMRRLEVIDARDRLTKVSCYCVDDAKLSQMSTECNLVVAQQKKKSLLLYTITSGDRFVAGTTIDLSDQPVALARDGDYLCVAVNSSQHFDAGRYLLINLNNTSTIVDLPTFGMDTSPIVKKMAKDEFLINTGDIGVIVSIEGISNRPPLEWRSRTPVAAAYAFPYVVTWCKETHGLHVYSLIDQQCKQDIQQMNIKSIAQFYGKIYIVTTTGVYLLAPVPLKDQVEDLLKKGCVEEAILLAETIAAVEESKNPTKADEYVSDVKQQAAFIYFSQGQFSKTKTLLLEGNIDPRETICKFEGLLPKSSTYTPAIEIPSAQELADSKIISLKEAKKFLISYLKEIRVTAVAVGRKEEVDTVLVKLLAEENSSSLPRYMENYDLFIEFEEAREAFEKYQCYYALGLCHFFNGNSDAALNIWTRIVDKKLLDSTFPGIDYVVKFLTQHASNDMVLKYAKWVLDRDELKGASIFIERGKLTEGKVELEESVIMEKLSPYVLASVTYLEFVINEKNSTLETFHTRLAMLYLDRVFELKKGTNSSKLNKERKKLQTFLEDSSHYRASVLLNRVQDTDLYSECAILYGRMDEHDKALNLLAYKLQDYDGAERYCSIYSKGCNRQTRQRIYQALLTAYLRPNDSSKSPVIKQALKLLNTHGGEFDAAKVLELLPSQWEISTVEDFLVRSIRSTTNASRSCKIEQNLAKAENLETRYELIKIQDGPVKITERRVCPVCQSPFIEPSAFVRYPNGIVTHIKCGRNKNICPITGTWFSE</sequence>